<dbReference type="STRING" id="357750.A0A2S6BR50"/>
<dbReference type="EMBL" id="PNEN01001796">
    <property type="protein sequence ID" value="PPJ49936.1"/>
    <property type="molecule type" value="Genomic_DNA"/>
</dbReference>
<keyword evidence="5" id="KW-0067">ATP-binding</keyword>
<dbReference type="Pfam" id="PF00069">
    <property type="entry name" value="Pkinase"/>
    <property type="match status" value="1"/>
</dbReference>
<evidence type="ECO:0000256" key="5">
    <source>
        <dbReference type="ARBA" id="ARBA00022840"/>
    </source>
</evidence>
<dbReference type="PROSITE" id="PS50011">
    <property type="entry name" value="PROTEIN_KINASE_DOM"/>
    <property type="match status" value="1"/>
</dbReference>
<keyword evidence="2" id="KW-0808">Transferase</keyword>
<dbReference type="GO" id="GO:0004674">
    <property type="term" value="F:protein serine/threonine kinase activity"/>
    <property type="evidence" value="ECO:0007669"/>
    <property type="project" value="UniProtKB-EC"/>
</dbReference>
<dbReference type="InterPro" id="IPR011009">
    <property type="entry name" value="Kinase-like_dom_sf"/>
</dbReference>
<dbReference type="InterPro" id="IPR000719">
    <property type="entry name" value="Prot_kinase_dom"/>
</dbReference>
<dbReference type="GO" id="GO:0005524">
    <property type="term" value="F:ATP binding"/>
    <property type="evidence" value="ECO:0007669"/>
    <property type="project" value="UniProtKB-KW"/>
</dbReference>
<dbReference type="PROSITE" id="PS00108">
    <property type="entry name" value="PROTEIN_KINASE_ST"/>
    <property type="match status" value="1"/>
</dbReference>
<dbReference type="EC" id="2.7.11.1" evidence="1"/>
<evidence type="ECO:0000256" key="1">
    <source>
        <dbReference type="ARBA" id="ARBA00012513"/>
    </source>
</evidence>
<dbReference type="AlphaFoldDB" id="A0A2S6BR50"/>
<accession>A0A2S6BR50</accession>
<dbReference type="Proteomes" id="UP000237631">
    <property type="component" value="Unassembled WGS sequence"/>
</dbReference>
<proteinExistence type="predicted"/>
<keyword evidence="4" id="KW-0418">Kinase</keyword>
<dbReference type="OrthoDB" id="310217at2759"/>
<reference evidence="8" key="1">
    <citation type="journal article" date="2017" name="bioRxiv">
        <title>Conservation of a gene cluster reveals novel cercosporin biosynthetic mechanisms and extends production to the genus Colletotrichum.</title>
        <authorList>
            <person name="de Jonge R."/>
            <person name="Ebert M.K."/>
            <person name="Huitt-Roehl C.R."/>
            <person name="Pal P."/>
            <person name="Suttle J.C."/>
            <person name="Spanner R.E."/>
            <person name="Neubauer J.D."/>
            <person name="Jurick W.M.II."/>
            <person name="Stott K.A."/>
            <person name="Secor G.A."/>
            <person name="Thomma B.P.H.J."/>
            <person name="Van de Peer Y."/>
            <person name="Townsend C.A."/>
            <person name="Bolton M.D."/>
        </authorList>
    </citation>
    <scope>NUCLEOTIDE SEQUENCE [LARGE SCALE GENOMIC DNA]</scope>
    <source>
        <strain evidence="8">CBS538.71</strain>
    </source>
</reference>
<evidence type="ECO:0000313" key="7">
    <source>
        <dbReference type="EMBL" id="PPJ49936.1"/>
    </source>
</evidence>
<evidence type="ECO:0000256" key="2">
    <source>
        <dbReference type="ARBA" id="ARBA00022679"/>
    </source>
</evidence>
<dbReference type="PANTHER" id="PTHR43671:SF13">
    <property type="entry name" value="SERINE_THREONINE-PROTEIN KINASE NEK2"/>
    <property type="match status" value="1"/>
</dbReference>
<keyword evidence="8" id="KW-1185">Reference proteome</keyword>
<evidence type="ECO:0000313" key="8">
    <source>
        <dbReference type="Proteomes" id="UP000237631"/>
    </source>
</evidence>
<dbReference type="SUPFAM" id="SSF56112">
    <property type="entry name" value="Protein kinase-like (PK-like)"/>
    <property type="match status" value="1"/>
</dbReference>
<protein>
    <recommendedName>
        <fullName evidence="1">non-specific serine/threonine protein kinase</fullName>
        <ecNumber evidence="1">2.7.11.1</ecNumber>
    </recommendedName>
</protein>
<dbReference type="InterPro" id="IPR050660">
    <property type="entry name" value="NEK_Ser/Thr_kinase"/>
</dbReference>
<gene>
    <name evidence="7" type="ORF">CBER1_04670</name>
</gene>
<name>A0A2S6BR50_9PEZI</name>
<feature type="domain" description="Protein kinase" evidence="6">
    <location>
        <begin position="1"/>
        <end position="377"/>
    </location>
</feature>
<dbReference type="PANTHER" id="PTHR43671">
    <property type="entry name" value="SERINE/THREONINE-PROTEIN KINASE NEK"/>
    <property type="match status" value="1"/>
</dbReference>
<evidence type="ECO:0000259" key="6">
    <source>
        <dbReference type="PROSITE" id="PS50011"/>
    </source>
</evidence>
<dbReference type="InterPro" id="IPR008271">
    <property type="entry name" value="Ser/Thr_kinase_AS"/>
</dbReference>
<sequence>MATFGAESFAHFMTAIEQRGFEWQNQNYIFQVGMTTWINFWNTRFAGRRAGHDALNAIQKYERVRGKAQSEKVAWQNHATTTAADDATVADARRDQYTTGLWVRHTPTNMIVDRVVRKVEYKTQTAWDDDKCVATHHHLFTLFVSETGLLKKKIREINIYTHYCGLGDLHGLCKKHQETWLPMPESWLRYLFLQLAEACIIMEEGPIDDDWPEEVVHRDIKPANIFLEPNTSGRFPAYPLPRIADFGLAFGTSKDTQDDPFLFAEQHAGTPWFRAPEQIDSTVLIDSPTKYSKWEVGDDEQILSWLNIYGIGMTMYWLVRKTGMNLRNCPFDGPDDRRKIKSYHECYSKGLIKLIEACIQKTPTRRIEPRALRHELAELMLANDYEANAYDGNQPQTLIRSWKDLHHLPSPENYRVGFAHHDLADIFARRA</sequence>
<dbReference type="SMART" id="SM00220">
    <property type="entry name" value="S_TKc"/>
    <property type="match status" value="1"/>
</dbReference>
<evidence type="ECO:0000256" key="4">
    <source>
        <dbReference type="ARBA" id="ARBA00022777"/>
    </source>
</evidence>
<keyword evidence="3" id="KW-0547">Nucleotide-binding</keyword>
<organism evidence="7 8">
    <name type="scientific">Cercospora berteroae</name>
    <dbReference type="NCBI Taxonomy" id="357750"/>
    <lineage>
        <taxon>Eukaryota</taxon>
        <taxon>Fungi</taxon>
        <taxon>Dikarya</taxon>
        <taxon>Ascomycota</taxon>
        <taxon>Pezizomycotina</taxon>
        <taxon>Dothideomycetes</taxon>
        <taxon>Dothideomycetidae</taxon>
        <taxon>Mycosphaerellales</taxon>
        <taxon>Mycosphaerellaceae</taxon>
        <taxon>Cercospora</taxon>
    </lineage>
</organism>
<dbReference type="Gene3D" id="1.10.510.10">
    <property type="entry name" value="Transferase(Phosphotransferase) domain 1"/>
    <property type="match status" value="1"/>
</dbReference>
<comment type="caution">
    <text evidence="7">The sequence shown here is derived from an EMBL/GenBank/DDBJ whole genome shotgun (WGS) entry which is preliminary data.</text>
</comment>
<evidence type="ECO:0000256" key="3">
    <source>
        <dbReference type="ARBA" id="ARBA00022741"/>
    </source>
</evidence>